<dbReference type="InterPro" id="IPR026569">
    <property type="entry name" value="Ribosomal_bL28"/>
</dbReference>
<dbReference type="InterPro" id="IPR001383">
    <property type="entry name" value="Ribosomal_bL28_bact-type"/>
</dbReference>
<evidence type="ECO:0000256" key="5">
    <source>
        <dbReference type="HAMAP-Rule" id="MF_00373"/>
    </source>
</evidence>
<evidence type="ECO:0000256" key="1">
    <source>
        <dbReference type="ARBA" id="ARBA00008760"/>
    </source>
</evidence>
<dbReference type="PANTHER" id="PTHR13528:SF2">
    <property type="entry name" value="LARGE RIBOSOMAL SUBUNIT PROTEIN BL28M"/>
    <property type="match status" value="1"/>
</dbReference>
<accession>A0A8H9LIN1</accession>
<dbReference type="Proteomes" id="UP000614239">
    <property type="component" value="Unassembled WGS sequence"/>
</dbReference>
<evidence type="ECO:0000313" key="6">
    <source>
        <dbReference type="EMBL" id="GGO96776.1"/>
    </source>
</evidence>
<dbReference type="PANTHER" id="PTHR13528">
    <property type="entry name" value="39S RIBOSOMAL PROTEIN L28, MITOCHONDRIAL"/>
    <property type="match status" value="1"/>
</dbReference>
<dbReference type="GO" id="GO:1990904">
    <property type="term" value="C:ribonucleoprotein complex"/>
    <property type="evidence" value="ECO:0007669"/>
    <property type="project" value="UniProtKB-KW"/>
</dbReference>
<gene>
    <name evidence="5 6" type="primary">rpmB</name>
    <name evidence="6" type="ORF">GCM10011612_07790</name>
</gene>
<dbReference type="GO" id="GO:0006412">
    <property type="term" value="P:translation"/>
    <property type="evidence" value="ECO:0007669"/>
    <property type="project" value="UniProtKB-UniRule"/>
</dbReference>
<evidence type="ECO:0000256" key="3">
    <source>
        <dbReference type="ARBA" id="ARBA00023274"/>
    </source>
</evidence>
<sequence length="96" mass="10799">MGGSNLTVMRFNPNTAPMTTYCQVTGARPVFGKSVSHSHRRTNRRWDPNLQRKRYWAPSLGRTITLTVSARGIKTIDKRGIDAVVADMLARGEKLR</sequence>
<evidence type="ECO:0000256" key="2">
    <source>
        <dbReference type="ARBA" id="ARBA00022980"/>
    </source>
</evidence>
<organism evidence="6 7">
    <name type="scientific">Actinomyces gaoshouyii</name>
    <dbReference type="NCBI Taxonomy" id="1960083"/>
    <lineage>
        <taxon>Bacteria</taxon>
        <taxon>Bacillati</taxon>
        <taxon>Actinomycetota</taxon>
        <taxon>Actinomycetes</taxon>
        <taxon>Actinomycetales</taxon>
        <taxon>Actinomycetaceae</taxon>
        <taxon>Actinomyces</taxon>
    </lineage>
</organism>
<comment type="caution">
    <text evidence="6">The sequence shown here is derived from an EMBL/GenBank/DDBJ whole genome shotgun (WGS) entry which is preliminary data.</text>
</comment>
<comment type="similarity">
    <text evidence="1 5">Belongs to the bacterial ribosomal protein bL28 family.</text>
</comment>
<dbReference type="GO" id="GO:0003735">
    <property type="term" value="F:structural constituent of ribosome"/>
    <property type="evidence" value="ECO:0007669"/>
    <property type="project" value="InterPro"/>
</dbReference>
<dbReference type="SUPFAM" id="SSF143800">
    <property type="entry name" value="L28p-like"/>
    <property type="match status" value="1"/>
</dbReference>
<dbReference type="AlphaFoldDB" id="A0A8H9LIN1"/>
<dbReference type="NCBIfam" id="TIGR00009">
    <property type="entry name" value="L28"/>
    <property type="match status" value="1"/>
</dbReference>
<keyword evidence="7" id="KW-1185">Reference proteome</keyword>
<dbReference type="InterPro" id="IPR037147">
    <property type="entry name" value="Ribosomal_bL28_sf"/>
</dbReference>
<dbReference type="GO" id="GO:0005840">
    <property type="term" value="C:ribosome"/>
    <property type="evidence" value="ECO:0007669"/>
    <property type="project" value="UniProtKB-KW"/>
</dbReference>
<dbReference type="EMBL" id="BMNJ01000002">
    <property type="protein sequence ID" value="GGO96776.1"/>
    <property type="molecule type" value="Genomic_DNA"/>
</dbReference>
<dbReference type="FunFam" id="2.30.170.40:FF:000001">
    <property type="entry name" value="50S ribosomal protein L28"/>
    <property type="match status" value="1"/>
</dbReference>
<dbReference type="InterPro" id="IPR034704">
    <property type="entry name" value="Ribosomal_bL28/bL31-like_sf"/>
</dbReference>
<dbReference type="HAMAP" id="MF_00373">
    <property type="entry name" value="Ribosomal_bL28"/>
    <property type="match status" value="1"/>
</dbReference>
<reference evidence="6" key="2">
    <citation type="submission" date="2020-09" db="EMBL/GenBank/DDBJ databases">
        <authorList>
            <person name="Sun Q."/>
            <person name="Zhou Y."/>
        </authorList>
    </citation>
    <scope>NUCLEOTIDE SEQUENCE</scope>
    <source>
        <strain evidence="6">CGMCC 4.7372</strain>
    </source>
</reference>
<keyword evidence="2 5" id="KW-0689">Ribosomal protein</keyword>
<dbReference type="Gene3D" id="2.30.170.40">
    <property type="entry name" value="Ribosomal protein L28/L24"/>
    <property type="match status" value="1"/>
</dbReference>
<evidence type="ECO:0000256" key="4">
    <source>
        <dbReference type="ARBA" id="ARBA00035174"/>
    </source>
</evidence>
<proteinExistence type="inferred from homology"/>
<reference evidence="6" key="1">
    <citation type="journal article" date="2014" name="Int. J. Syst. Evol. Microbiol.">
        <title>Complete genome sequence of Corynebacterium casei LMG S-19264T (=DSM 44701T), isolated from a smear-ripened cheese.</title>
        <authorList>
            <consortium name="US DOE Joint Genome Institute (JGI-PGF)"/>
            <person name="Walter F."/>
            <person name="Albersmeier A."/>
            <person name="Kalinowski J."/>
            <person name="Ruckert C."/>
        </authorList>
    </citation>
    <scope>NUCLEOTIDE SEQUENCE</scope>
    <source>
        <strain evidence="6">CGMCC 4.7372</strain>
    </source>
</reference>
<name>A0A8H9LIN1_9ACTO</name>
<keyword evidence="3 5" id="KW-0687">Ribonucleoprotein</keyword>
<evidence type="ECO:0000313" key="7">
    <source>
        <dbReference type="Proteomes" id="UP000614239"/>
    </source>
</evidence>
<protein>
    <recommendedName>
        <fullName evidence="4 5">Large ribosomal subunit protein bL28</fullName>
    </recommendedName>
</protein>
<dbReference type="Pfam" id="PF00830">
    <property type="entry name" value="Ribosomal_L28"/>
    <property type="match status" value="1"/>
</dbReference>